<comment type="catalytic activity">
    <reaction evidence="17">
        <text>glucuronate acceptor + UDP-alpha-D-glucuronate = acceptor beta-D-glucuronoside + UDP + H(+)</text>
        <dbReference type="Rhea" id="RHEA:21032"/>
        <dbReference type="ChEBI" id="CHEBI:15378"/>
        <dbReference type="ChEBI" id="CHEBI:58052"/>
        <dbReference type="ChEBI" id="CHEBI:58223"/>
        <dbReference type="ChEBI" id="CHEBI:132367"/>
        <dbReference type="ChEBI" id="CHEBI:132368"/>
        <dbReference type="EC" id="2.4.1.17"/>
    </reaction>
</comment>
<dbReference type="EMBL" id="CANHGI010000004">
    <property type="protein sequence ID" value="CAI5447592.1"/>
    <property type="molecule type" value="Genomic_DNA"/>
</dbReference>
<keyword evidence="13" id="KW-0862">Zinc</keyword>
<feature type="transmembrane region" description="Helical" evidence="19">
    <location>
        <begin position="1337"/>
        <end position="1361"/>
    </location>
</feature>
<name>A0A9P1N1J8_9PELO</name>
<dbReference type="InterPro" id="IPR027268">
    <property type="entry name" value="Peptidase_M4/M1_CTD_sf"/>
</dbReference>
<evidence type="ECO:0000256" key="15">
    <source>
        <dbReference type="ARBA" id="ARBA00023049"/>
    </source>
</evidence>
<feature type="domain" description="Peptidase M1 membrane alanine aminopeptidase" evidence="20">
    <location>
        <begin position="367"/>
        <end position="559"/>
    </location>
</feature>
<evidence type="ECO:0000256" key="3">
    <source>
        <dbReference type="ARBA" id="ARBA00009995"/>
    </source>
</evidence>
<accession>A0A9P1N1J8</accession>
<evidence type="ECO:0000313" key="22">
    <source>
        <dbReference type="EMBL" id="CAI5447592.1"/>
    </source>
</evidence>
<keyword evidence="11" id="KW-0732">Signal</keyword>
<keyword evidence="10" id="KW-0479">Metal-binding</keyword>
<dbReference type="Pfam" id="PF17900">
    <property type="entry name" value="Peptidase_M1_N"/>
    <property type="match status" value="1"/>
</dbReference>
<evidence type="ECO:0000256" key="4">
    <source>
        <dbReference type="ARBA" id="ARBA00010136"/>
    </source>
</evidence>
<feature type="domain" description="Aminopeptidase N-like N-terminal" evidence="21">
    <location>
        <begin position="133"/>
        <end position="326"/>
    </location>
</feature>
<evidence type="ECO:0000256" key="2">
    <source>
        <dbReference type="ARBA" id="ARBA00004167"/>
    </source>
</evidence>
<sequence length="1372" mass="157784">MSSQNLDDLELENGLDTIENQEENRDFGEEMNYYDNDDNYYENEGQFVGEFGEFEGEYEDGGVGKYGLEGDEEEEDEGFTWWFWAILACLGVFVVFVVIGATLFFVLSSGDSTAADDSGPPTYQHNLPNLVSPIEYNLDFQVFLPGYLYKIDERNWTFEGNSSIKLKVLDEKIDKFYMHSAKNLSVKISNISIITNENQIFLDNLKISRYSPDVIEISLGRFVEKNATLKVDLSFAGKIENNPGIYKSIFYNQKNEEKNGIVTKFSGEFARFVLPCFDEPKWKTIWNIRLIHPKKSYSYGNQVNTFKEKDVQFRNAIFQPTPLISTNQIGFVIGNWDCNHKTKYDNRVEIKICGRGEITQKMSFVKNDAVKILKQFEDSFAQKYPLNVLTILAAPDFSKISSKPQSSLGLILFDENDLLLEEDEVEKAYSAKRLEIRANFIGQIASQWFSGKIVGNWNDVWVNEGLIGLFGAFGASFLATSDSIRESRILVPKIQKLGLENPNPLTFDLQTEKNLPEKIENINSGKSVGIMRMIRKMVGKAIFSNSIKKYLENDNSKTLLEIIQKVYDESQEKPSGPSKIVEVAKNWAENAGYPVIFVEKNGKENVKLTQKIWNFKTGKIEENELKFEIPLLFWNEEKNNEKLMWLKADPLIIPSKSGPFILNLDSIGFYRVKYSDEIFESIASKLSEKSDFLTPNTKFRIIEDALFFNNSKIELLNKYILAENHPIPLTAFLKNRKIEEIWNKSKEIKGDWEIVENNYRNDSFIDQVESNLLVIAEKCRSKTEDCLKKSKFYWENLEKDCKNHEMLSTCSKIPSPIRKFVICLANSKETEEKLRKWKENEKDLNVLEDLEYAITCGGGKTGENEKLTGQSHLNFMSKIGNLLQDDGNYEVTLLLPVVDVTAKIDNFETNKIHRVIVVEPNREILDAVSSMVGQNSRINMWEVSIGITGAIPYIQRWKLLAKAACDNVFRQEELLRELREENFDVAIAEPFYICGFALFEYLGINKTISIDSHSGLEAPKISHGFPISTSFLPSSYSSLSIPKNLIERFLNLIESQLVYFQADQLHNSEIEGAQKHHPKISNWQELFRKCSLFFLNSNPILDFPSLNFPKFVQIGGWNMMTTKKEELPREFDEILNLRNQSVLISFGSNTKAELMPDEMKKSLLSVFNSMPGTTFIFKYSPKYPDIDEISKNLPANLHIFPWLPQKSLIFDPRLSLVLTHGGISSTIEVGYSGKPAIFIPIFGDQTRNSKMLERHKSAIVLTKYDLKNSKKLQNTFNLILNQEYEEYSRNAQKLAQRLQNQPEIPRQKFIAHFNFVAKFGKVEEIDSIAHQISTFEYYYLDVIALILTTFWIAVVFIRFLLKHFRTRKIKTL</sequence>
<evidence type="ECO:0000256" key="19">
    <source>
        <dbReference type="SAM" id="Phobius"/>
    </source>
</evidence>
<keyword evidence="12" id="KW-0378">Hydrolase</keyword>
<keyword evidence="8" id="KW-0808">Transferase</keyword>
<dbReference type="Gene3D" id="3.40.50.2000">
    <property type="entry name" value="Glycogen Phosphorylase B"/>
    <property type="match status" value="1"/>
</dbReference>
<dbReference type="Gene3D" id="1.10.390.10">
    <property type="entry name" value="Neutral Protease Domain 2"/>
    <property type="match status" value="1"/>
</dbReference>
<keyword evidence="23" id="KW-1185">Reference proteome</keyword>
<dbReference type="InterPro" id="IPR045357">
    <property type="entry name" value="Aminopeptidase_N-like_N"/>
</dbReference>
<evidence type="ECO:0000256" key="13">
    <source>
        <dbReference type="ARBA" id="ARBA00022833"/>
    </source>
</evidence>
<evidence type="ECO:0000256" key="16">
    <source>
        <dbReference type="ARBA" id="ARBA00023136"/>
    </source>
</evidence>
<evidence type="ECO:0000256" key="18">
    <source>
        <dbReference type="SAM" id="MobiDB-lite"/>
    </source>
</evidence>
<reference evidence="22" key="1">
    <citation type="submission" date="2022-11" db="EMBL/GenBank/DDBJ databases">
        <authorList>
            <person name="Kikuchi T."/>
        </authorList>
    </citation>
    <scope>NUCLEOTIDE SEQUENCE</scope>
    <source>
        <strain evidence="22">PS1010</strain>
    </source>
</reference>
<evidence type="ECO:0000259" key="21">
    <source>
        <dbReference type="Pfam" id="PF17900"/>
    </source>
</evidence>
<dbReference type="Pfam" id="PF01433">
    <property type="entry name" value="Peptidase_M1"/>
    <property type="match status" value="1"/>
</dbReference>
<evidence type="ECO:0000256" key="9">
    <source>
        <dbReference type="ARBA" id="ARBA00022692"/>
    </source>
</evidence>
<keyword evidence="6" id="KW-0645">Protease</keyword>
<dbReference type="FunFam" id="3.40.50.2000:FF:000038">
    <property type="entry name" value="UDP-GlucuronosylTransferase"/>
    <property type="match status" value="1"/>
</dbReference>
<dbReference type="GO" id="GO:0006508">
    <property type="term" value="P:proteolysis"/>
    <property type="evidence" value="ECO:0007669"/>
    <property type="project" value="UniProtKB-KW"/>
</dbReference>
<gene>
    <name evidence="22" type="ORF">CAMP_LOCUS10229</name>
</gene>
<comment type="similarity">
    <text evidence="4">Belongs to the peptidase M1 family.</text>
</comment>
<dbReference type="EC" id="2.4.1.17" evidence="5"/>
<feature type="transmembrane region" description="Helical" evidence="19">
    <location>
        <begin position="81"/>
        <end position="107"/>
    </location>
</feature>
<evidence type="ECO:0000256" key="6">
    <source>
        <dbReference type="ARBA" id="ARBA00022670"/>
    </source>
</evidence>
<dbReference type="InterPro" id="IPR014782">
    <property type="entry name" value="Peptidase_M1_dom"/>
</dbReference>
<dbReference type="InterPro" id="IPR002213">
    <property type="entry name" value="UDP_glucos_trans"/>
</dbReference>
<keyword evidence="15" id="KW-0482">Metalloprotease</keyword>
<evidence type="ECO:0000256" key="17">
    <source>
        <dbReference type="ARBA" id="ARBA00047475"/>
    </source>
</evidence>
<dbReference type="PANTHER" id="PTHR48043:SF23">
    <property type="entry name" value="UDP-GLUCURONOSYLTRANSFERASE"/>
    <property type="match status" value="1"/>
</dbReference>
<protein>
    <recommendedName>
        <fullName evidence="5">glucuronosyltransferase</fullName>
        <ecNumber evidence="5">2.4.1.17</ecNumber>
    </recommendedName>
</protein>
<comment type="subcellular location">
    <subcellularLocation>
        <location evidence="2">Membrane</location>
        <topology evidence="2">Single-pass membrane protein</topology>
    </subcellularLocation>
</comment>
<evidence type="ECO:0000259" key="20">
    <source>
        <dbReference type="Pfam" id="PF01433"/>
    </source>
</evidence>
<dbReference type="Gene3D" id="2.60.40.1730">
    <property type="entry name" value="tricorn interacting facor f3 domain"/>
    <property type="match status" value="1"/>
</dbReference>
<dbReference type="GO" id="GO:0008237">
    <property type="term" value="F:metallopeptidase activity"/>
    <property type="evidence" value="ECO:0007669"/>
    <property type="project" value="UniProtKB-KW"/>
</dbReference>
<organism evidence="22 23">
    <name type="scientific">Caenorhabditis angaria</name>
    <dbReference type="NCBI Taxonomy" id="860376"/>
    <lineage>
        <taxon>Eukaryota</taxon>
        <taxon>Metazoa</taxon>
        <taxon>Ecdysozoa</taxon>
        <taxon>Nematoda</taxon>
        <taxon>Chromadorea</taxon>
        <taxon>Rhabditida</taxon>
        <taxon>Rhabditina</taxon>
        <taxon>Rhabditomorpha</taxon>
        <taxon>Rhabditoidea</taxon>
        <taxon>Rhabditidae</taxon>
        <taxon>Peloderinae</taxon>
        <taxon>Caenorhabditis</taxon>
    </lineage>
</organism>
<proteinExistence type="inferred from homology"/>
<evidence type="ECO:0000256" key="1">
    <source>
        <dbReference type="ARBA" id="ARBA00001947"/>
    </source>
</evidence>
<feature type="region of interest" description="Disordered" evidence="18">
    <location>
        <begin position="1"/>
        <end position="35"/>
    </location>
</feature>
<evidence type="ECO:0000256" key="12">
    <source>
        <dbReference type="ARBA" id="ARBA00022801"/>
    </source>
</evidence>
<evidence type="ECO:0000256" key="8">
    <source>
        <dbReference type="ARBA" id="ARBA00022679"/>
    </source>
</evidence>
<dbReference type="Gene3D" id="2.60.40.1910">
    <property type="match status" value="1"/>
</dbReference>
<keyword evidence="14 19" id="KW-1133">Transmembrane helix</keyword>
<evidence type="ECO:0000256" key="14">
    <source>
        <dbReference type="ARBA" id="ARBA00022989"/>
    </source>
</evidence>
<keyword evidence="9 19" id="KW-0812">Transmembrane</keyword>
<keyword evidence="7" id="KW-0328">Glycosyltransferase</keyword>
<dbReference type="InterPro" id="IPR042097">
    <property type="entry name" value="Aminopeptidase_N-like_N_sf"/>
</dbReference>
<dbReference type="SUPFAM" id="SSF63737">
    <property type="entry name" value="Leukotriene A4 hydrolase N-terminal domain"/>
    <property type="match status" value="1"/>
</dbReference>
<keyword evidence="16 19" id="KW-0472">Membrane</keyword>
<evidence type="ECO:0000256" key="7">
    <source>
        <dbReference type="ARBA" id="ARBA00022676"/>
    </source>
</evidence>
<dbReference type="PRINTS" id="PR00756">
    <property type="entry name" value="ALADIPTASE"/>
</dbReference>
<comment type="caution">
    <text evidence="22">The sequence shown here is derived from an EMBL/GenBank/DDBJ whole genome shotgun (WGS) entry which is preliminary data.</text>
</comment>
<dbReference type="GO" id="GO:0016020">
    <property type="term" value="C:membrane"/>
    <property type="evidence" value="ECO:0007669"/>
    <property type="project" value="UniProtKB-SubCell"/>
</dbReference>
<dbReference type="PANTHER" id="PTHR48043">
    <property type="entry name" value="EG:EG0003.4 PROTEIN-RELATED"/>
    <property type="match status" value="1"/>
</dbReference>
<comment type="similarity">
    <text evidence="3">Belongs to the UDP-glycosyltransferase family.</text>
</comment>
<evidence type="ECO:0000256" key="10">
    <source>
        <dbReference type="ARBA" id="ARBA00022723"/>
    </source>
</evidence>
<dbReference type="OrthoDB" id="5835829at2759"/>
<dbReference type="CDD" id="cd03784">
    <property type="entry name" value="GT1_Gtf-like"/>
    <property type="match status" value="1"/>
</dbReference>
<dbReference type="GO" id="GO:0008270">
    <property type="term" value="F:zinc ion binding"/>
    <property type="evidence" value="ECO:0007669"/>
    <property type="project" value="InterPro"/>
</dbReference>
<dbReference type="Proteomes" id="UP001152747">
    <property type="component" value="Unassembled WGS sequence"/>
</dbReference>
<dbReference type="SUPFAM" id="SSF53756">
    <property type="entry name" value="UDP-Glycosyltransferase/glycogen phosphorylase"/>
    <property type="match status" value="1"/>
</dbReference>
<comment type="cofactor">
    <cofactor evidence="1">
        <name>Zn(2+)</name>
        <dbReference type="ChEBI" id="CHEBI:29105"/>
    </cofactor>
</comment>
<evidence type="ECO:0000313" key="23">
    <source>
        <dbReference type="Proteomes" id="UP001152747"/>
    </source>
</evidence>
<evidence type="ECO:0000256" key="5">
    <source>
        <dbReference type="ARBA" id="ARBA00012544"/>
    </source>
</evidence>
<dbReference type="SUPFAM" id="SSF55486">
    <property type="entry name" value="Metalloproteases ('zincins'), catalytic domain"/>
    <property type="match status" value="1"/>
</dbReference>
<evidence type="ECO:0000256" key="11">
    <source>
        <dbReference type="ARBA" id="ARBA00022729"/>
    </source>
</evidence>
<dbReference type="Pfam" id="PF00201">
    <property type="entry name" value="UDPGT"/>
    <property type="match status" value="1"/>
</dbReference>
<dbReference type="GO" id="GO:0015020">
    <property type="term" value="F:glucuronosyltransferase activity"/>
    <property type="evidence" value="ECO:0007669"/>
    <property type="project" value="UniProtKB-EC"/>
</dbReference>
<dbReference type="InterPro" id="IPR050271">
    <property type="entry name" value="UDP-glycosyltransferase"/>
</dbReference>
<dbReference type="InterPro" id="IPR001930">
    <property type="entry name" value="Peptidase_M1"/>
</dbReference>